<dbReference type="Pfam" id="PF01614">
    <property type="entry name" value="IclR_C"/>
    <property type="match status" value="1"/>
</dbReference>
<sequence length="573" mass="60153">MARSRPAETEDDQAAVPGTQALTRGIALLGLVADASAPLRFAEIADRAGLARPTAHRILAALVEARLLRHEPATQTYALGARFLEMAHRVWDGFDLRATAAPELERLARLAGETARLAVLDGDGVLYVDQRDAEQEAVRLVNRVGARALPHASACGKAMLAQLPAAERRLLLDRLMPLAAPGPRSITDLSALERELALVAARGYALSLEEAAAGVNAVAAAVLDRRARPLGTICLVGPAFRLGEPRLHALGREVMEAARRISGNAAQSAMTLTVAPRPASISEGVTLAVRAEALLGEGPLWHEGRLHWVDILGPAVHISDTATGEDAVIPVEELVAALAPRRDGGLVAAARSGLRLLDAAGLGRVVAAPIAEGAPLRLNDGKCDRAGRFWVGSLALDSTPDAGALHRIDPAGQVRVMQAGLHVANGIGFSPDDALLYLADSGRLRIDVFDFDLASGTLANRRPFVTFAEGEGVPDGLTVDSEGCVWVALWDGWRVARYRPDGSLDRAVNLPVPRPTSCAFGGPDLATLFVTSARVRLSAAELAEAPLSGSVFAIDIGGPFGGPRGLPEPPFHG</sequence>
<accession>A0ABV7BS71</accession>
<proteinExistence type="predicted"/>
<evidence type="ECO:0000313" key="4">
    <source>
        <dbReference type="Proteomes" id="UP001595420"/>
    </source>
</evidence>
<comment type="caution">
    <text evidence="3">The sequence shown here is derived from an EMBL/GenBank/DDBJ whole genome shotgun (WGS) entry which is preliminary data.</text>
</comment>
<dbReference type="InterPro" id="IPR014757">
    <property type="entry name" value="Tscrpt_reg_IclR_C"/>
</dbReference>
<name>A0ABV7BS71_9PROT</name>
<organism evidence="3 4">
    <name type="scientific">Falsiroseomonas tokyonensis</name>
    <dbReference type="NCBI Taxonomy" id="430521"/>
    <lineage>
        <taxon>Bacteria</taxon>
        <taxon>Pseudomonadati</taxon>
        <taxon>Pseudomonadota</taxon>
        <taxon>Alphaproteobacteria</taxon>
        <taxon>Acetobacterales</taxon>
        <taxon>Roseomonadaceae</taxon>
        <taxon>Falsiroseomonas</taxon>
    </lineage>
</organism>
<feature type="domain" description="IclR-ED" evidence="2">
    <location>
        <begin position="82"/>
        <end position="267"/>
    </location>
</feature>
<protein>
    <submittedName>
        <fullName evidence="3">SMP-30/gluconolactonase/LRE family protein</fullName>
    </submittedName>
</protein>
<dbReference type="InterPro" id="IPR013658">
    <property type="entry name" value="SGL"/>
</dbReference>
<dbReference type="EMBL" id="JBHRSB010000002">
    <property type="protein sequence ID" value="MFC2999574.1"/>
    <property type="molecule type" value="Genomic_DNA"/>
</dbReference>
<dbReference type="Proteomes" id="UP001595420">
    <property type="component" value="Unassembled WGS sequence"/>
</dbReference>
<keyword evidence="4" id="KW-1185">Reference proteome</keyword>
<dbReference type="PANTHER" id="PTHR10907:SF47">
    <property type="entry name" value="REGUCALCIN"/>
    <property type="match status" value="1"/>
</dbReference>
<dbReference type="InterPro" id="IPR005471">
    <property type="entry name" value="Tscrpt_reg_IclR_N"/>
</dbReference>
<evidence type="ECO:0000259" key="1">
    <source>
        <dbReference type="PROSITE" id="PS51077"/>
    </source>
</evidence>
<evidence type="ECO:0000313" key="3">
    <source>
        <dbReference type="EMBL" id="MFC2999574.1"/>
    </source>
</evidence>
<dbReference type="PANTHER" id="PTHR10907">
    <property type="entry name" value="REGUCALCIN"/>
    <property type="match status" value="1"/>
</dbReference>
<dbReference type="Pfam" id="PF09339">
    <property type="entry name" value="HTH_IclR"/>
    <property type="match status" value="1"/>
</dbReference>
<dbReference type="SMART" id="SM00346">
    <property type="entry name" value="HTH_ICLR"/>
    <property type="match status" value="1"/>
</dbReference>
<feature type="domain" description="HTH iclR-type" evidence="1">
    <location>
        <begin position="19"/>
        <end position="81"/>
    </location>
</feature>
<reference evidence="4" key="1">
    <citation type="journal article" date="2019" name="Int. J. Syst. Evol. Microbiol.">
        <title>The Global Catalogue of Microorganisms (GCM) 10K type strain sequencing project: providing services to taxonomists for standard genome sequencing and annotation.</title>
        <authorList>
            <consortium name="The Broad Institute Genomics Platform"/>
            <consortium name="The Broad Institute Genome Sequencing Center for Infectious Disease"/>
            <person name="Wu L."/>
            <person name="Ma J."/>
        </authorList>
    </citation>
    <scope>NUCLEOTIDE SEQUENCE [LARGE SCALE GENOMIC DNA]</scope>
    <source>
        <strain evidence="4">CGMCC 1.16855</strain>
    </source>
</reference>
<evidence type="ECO:0000259" key="2">
    <source>
        <dbReference type="PROSITE" id="PS51078"/>
    </source>
</evidence>
<dbReference type="PROSITE" id="PS51078">
    <property type="entry name" value="ICLR_ED"/>
    <property type="match status" value="1"/>
</dbReference>
<gene>
    <name evidence="3" type="ORF">ACFOD3_06700</name>
</gene>
<dbReference type="RefSeq" id="WP_216835669.1">
    <property type="nucleotide sequence ID" value="NZ_JAFNJS010000002.1"/>
</dbReference>
<dbReference type="PROSITE" id="PS51077">
    <property type="entry name" value="HTH_ICLR"/>
    <property type="match status" value="1"/>
</dbReference>
<dbReference type="Pfam" id="PF08450">
    <property type="entry name" value="SGL"/>
    <property type="match status" value="1"/>
</dbReference>